<dbReference type="GO" id="GO:0016757">
    <property type="term" value="F:glycosyltransferase activity"/>
    <property type="evidence" value="ECO:0007669"/>
    <property type="project" value="UniProtKB-KW"/>
</dbReference>
<dbReference type="PANTHER" id="PTHR43685:SF2">
    <property type="entry name" value="GLYCOSYLTRANSFERASE 2-LIKE DOMAIN-CONTAINING PROTEIN"/>
    <property type="match status" value="1"/>
</dbReference>
<dbReference type="InterPro" id="IPR001173">
    <property type="entry name" value="Glyco_trans_2-like"/>
</dbReference>
<dbReference type="CDD" id="cd00761">
    <property type="entry name" value="Glyco_tranf_GTA_type"/>
    <property type="match status" value="1"/>
</dbReference>
<dbReference type="InterPro" id="IPR029044">
    <property type="entry name" value="Nucleotide-diphossugar_trans"/>
</dbReference>
<dbReference type="EC" id="2.4.-.-" evidence="3"/>
<dbReference type="Gene3D" id="3.90.550.10">
    <property type="entry name" value="Spore Coat Polysaccharide Biosynthesis Protein SpsA, Chain A"/>
    <property type="match status" value="1"/>
</dbReference>
<evidence type="ECO:0000313" key="3">
    <source>
        <dbReference type="EMBL" id="WBW62928.1"/>
    </source>
</evidence>
<dbReference type="PANTHER" id="PTHR43685">
    <property type="entry name" value="GLYCOSYLTRANSFERASE"/>
    <property type="match status" value="1"/>
</dbReference>
<organism evidence="3 4">
    <name type="scientific">Klebsiella electrica</name>
    <dbReference type="NCBI Taxonomy" id="1259973"/>
    <lineage>
        <taxon>Bacteria</taxon>
        <taxon>Pseudomonadati</taxon>
        <taxon>Pseudomonadota</taxon>
        <taxon>Gammaproteobacteria</taxon>
        <taxon>Enterobacterales</taxon>
        <taxon>Enterobacteriaceae</taxon>
        <taxon>Klebsiella/Raoultella group</taxon>
        <taxon>Klebsiella</taxon>
    </lineage>
</organism>
<protein>
    <submittedName>
        <fullName evidence="3">Glycosyltransferase</fullName>
        <ecNumber evidence="3">2.4.-.-</ecNumber>
    </submittedName>
</protein>
<feature type="coiled-coil region" evidence="1">
    <location>
        <begin position="327"/>
        <end position="403"/>
    </location>
</feature>
<keyword evidence="3" id="KW-0328">Glycosyltransferase</keyword>
<proteinExistence type="predicted"/>
<dbReference type="RefSeq" id="WP_271207511.1">
    <property type="nucleotide sequence ID" value="NZ_CP112887.1"/>
</dbReference>
<dbReference type="Proteomes" id="UP001210130">
    <property type="component" value="Chromosome"/>
</dbReference>
<reference evidence="3 4" key="1">
    <citation type="journal article" date="2023" name="Microbiol. Resour. Announc.">
        <title>Complete Genome Sequence of the First Colistin-Resistant Raoultella electrica Strain.</title>
        <authorList>
            <person name="Aldeia C."/>
            <person name="Campos-Madueno E.I."/>
            <person name="Sendi P."/>
            <person name="Endimiani A."/>
        </authorList>
    </citation>
    <scope>NUCLEOTIDE SEQUENCE [LARGE SCALE GENOMIC DNA]</scope>
    <source>
        <strain evidence="3 4">S2-IND-01-C</strain>
    </source>
</reference>
<dbReference type="Pfam" id="PF00535">
    <property type="entry name" value="Glycos_transf_2"/>
    <property type="match status" value="1"/>
</dbReference>
<dbReference type="SUPFAM" id="SSF53448">
    <property type="entry name" value="Nucleotide-diphospho-sugar transferases"/>
    <property type="match status" value="1"/>
</dbReference>
<evidence type="ECO:0000256" key="1">
    <source>
        <dbReference type="SAM" id="Coils"/>
    </source>
</evidence>
<accession>A0AAJ5QVN0</accession>
<name>A0AAJ5QVN0_9ENTR</name>
<evidence type="ECO:0000313" key="4">
    <source>
        <dbReference type="Proteomes" id="UP001210130"/>
    </source>
</evidence>
<keyword evidence="4" id="KW-1185">Reference proteome</keyword>
<dbReference type="AlphaFoldDB" id="A0AAJ5QVN0"/>
<dbReference type="InterPro" id="IPR050834">
    <property type="entry name" value="Glycosyltransf_2"/>
</dbReference>
<dbReference type="EMBL" id="CP112887">
    <property type="protein sequence ID" value="WBW62928.1"/>
    <property type="molecule type" value="Genomic_DNA"/>
</dbReference>
<keyword evidence="3" id="KW-0808">Transferase</keyword>
<sequence>MSDKKSIVISVIIPVHNAAGYISDTLSTVLSQTLNDIEIIIVNDCSDDNTSEIVSALAETDSRIRVINNATNLGGGGSRNVGLDAAIGEYVIFLDDDDHVEHQMLEHMYARAIDIQADVVICRSQSFDPALQVYAPMPWSVRQELLPDLMVFSSQDIPSDFFRAFIWWPWDKLLRRQFIAAHQLRFQEIRTTNDLFFVCAFMLMANRISVLDETLISHTINRPESLSATRAESHHCAVEALAALKTFICQQGMMGQRLRDYKNYAVVFLEWHLNTISGPTFQPFYQQVQEFIGELDARDDDFYDEFITAAYRRITVLSAEEYIFSLKDRVLKELEFFQARSATLEQEVEGLTHSFAEQKSENTLLHTQLDEIEERVTEQEKNIHQLTEKNNALRHEMTIKQQELNEIYQHYKELISSLSWKLTQPLRGVRRFFKRF</sequence>
<keyword evidence="1" id="KW-0175">Coiled coil</keyword>
<evidence type="ECO:0000259" key="2">
    <source>
        <dbReference type="Pfam" id="PF00535"/>
    </source>
</evidence>
<feature type="domain" description="Glycosyltransferase 2-like" evidence="2">
    <location>
        <begin position="10"/>
        <end position="143"/>
    </location>
</feature>
<gene>
    <name evidence="3" type="ORF">OR613_08450</name>
</gene>